<dbReference type="InterPro" id="IPR023210">
    <property type="entry name" value="NADP_OxRdtase_dom"/>
</dbReference>
<dbReference type="PROSITE" id="PS00198">
    <property type="entry name" value="4FE4S_FER_1"/>
    <property type="match status" value="1"/>
</dbReference>
<keyword evidence="2" id="KW-0408">Iron</keyword>
<dbReference type="SUPFAM" id="SSF51430">
    <property type="entry name" value="NAD(P)-linked oxidoreductase"/>
    <property type="match status" value="1"/>
</dbReference>
<dbReference type="Proteomes" id="UP000578697">
    <property type="component" value="Unassembled WGS sequence"/>
</dbReference>
<dbReference type="InterPro" id="IPR036812">
    <property type="entry name" value="NAD(P)_OxRdtase_dom_sf"/>
</dbReference>
<dbReference type="AlphaFoldDB" id="A0A840SGV2"/>
<dbReference type="GO" id="GO:0046872">
    <property type="term" value="F:metal ion binding"/>
    <property type="evidence" value="ECO:0007669"/>
    <property type="project" value="UniProtKB-KW"/>
</dbReference>
<proteinExistence type="predicted"/>
<dbReference type="Gene3D" id="3.20.20.100">
    <property type="entry name" value="NADP-dependent oxidoreductase domain"/>
    <property type="match status" value="1"/>
</dbReference>
<organism evidence="5 6">
    <name type="scientific">Treponema rectale</name>
    <dbReference type="NCBI Taxonomy" id="744512"/>
    <lineage>
        <taxon>Bacteria</taxon>
        <taxon>Pseudomonadati</taxon>
        <taxon>Spirochaetota</taxon>
        <taxon>Spirochaetia</taxon>
        <taxon>Spirochaetales</taxon>
        <taxon>Treponemataceae</taxon>
        <taxon>Treponema</taxon>
    </lineage>
</organism>
<dbReference type="InterPro" id="IPR017900">
    <property type="entry name" value="4Fe4S_Fe_S_CS"/>
</dbReference>
<dbReference type="CDD" id="cd19096">
    <property type="entry name" value="AKR_Fe-S_oxidoreductase"/>
    <property type="match status" value="1"/>
</dbReference>
<feature type="domain" description="4Fe-4S ferredoxin-type" evidence="4">
    <location>
        <begin position="335"/>
        <end position="363"/>
    </location>
</feature>
<dbReference type="GO" id="GO:0051536">
    <property type="term" value="F:iron-sulfur cluster binding"/>
    <property type="evidence" value="ECO:0007669"/>
    <property type="project" value="UniProtKB-KW"/>
</dbReference>
<comment type="caution">
    <text evidence="5">The sequence shown here is derived from an EMBL/GenBank/DDBJ whole genome shotgun (WGS) entry which is preliminary data.</text>
</comment>
<keyword evidence="6" id="KW-1185">Reference proteome</keyword>
<dbReference type="PANTHER" id="PTHR43312:SF2">
    <property type="entry name" value="OXIDOREDUCTASE"/>
    <property type="match status" value="1"/>
</dbReference>
<dbReference type="PANTHER" id="PTHR43312">
    <property type="entry name" value="D-THREO-ALDOSE 1-DEHYDROGENASE"/>
    <property type="match status" value="1"/>
</dbReference>
<sequence length="372" mass="42256">MENKFFSEVKNNFGFGCMRLPMRKDGEVDTQEFCKMADAFIAQGFNYFDTAHGYISGKSELAIKECVSKRFKRDSFILTDKLTEPYFKTQDDIKPFFYSQLEACGVEYFDFYLAHALTQEVYPKFVKCNAFKVLGELKAEGKIRHVGFSFHDSPELLEKILKENPEVEVVQLQINYVDFEDSGVQGKRCYEICEKYNKPVIVMEPVKGGGLVNLPDSAKKIFDSLNGGSYASYAIRFAASFPKIFMVLSGMGSMEMMNDNLSFMKDFKPLSDAEFEAVWKVRDILNGMGGIPCTACRYCTDGCPKKILIPDLFSDYNAKTVFNDWNSGMYYGIHTTSNGKASDCIKCGKCEKACPQHLQIRELLKKVSKVFE</sequence>
<evidence type="ECO:0000313" key="5">
    <source>
        <dbReference type="EMBL" id="MBB5218661.1"/>
    </source>
</evidence>
<evidence type="ECO:0000256" key="3">
    <source>
        <dbReference type="ARBA" id="ARBA00023014"/>
    </source>
</evidence>
<dbReference type="InterPro" id="IPR017896">
    <property type="entry name" value="4Fe4S_Fe-S-bd"/>
</dbReference>
<gene>
    <name evidence="5" type="ORF">HNP77_001030</name>
</gene>
<dbReference type="Pfam" id="PF00248">
    <property type="entry name" value="Aldo_ket_red"/>
    <property type="match status" value="1"/>
</dbReference>
<evidence type="ECO:0000313" key="6">
    <source>
        <dbReference type="Proteomes" id="UP000578697"/>
    </source>
</evidence>
<dbReference type="InterPro" id="IPR053135">
    <property type="entry name" value="AKR2_Oxidoreductase"/>
</dbReference>
<keyword evidence="3" id="KW-0411">Iron-sulfur</keyword>
<name>A0A840SGV2_9SPIR</name>
<evidence type="ECO:0000256" key="1">
    <source>
        <dbReference type="ARBA" id="ARBA00022723"/>
    </source>
</evidence>
<reference evidence="5 6" key="1">
    <citation type="submission" date="2020-08" db="EMBL/GenBank/DDBJ databases">
        <title>Genomic Encyclopedia of Type Strains, Phase IV (KMG-IV): sequencing the most valuable type-strain genomes for metagenomic binning, comparative biology and taxonomic classification.</title>
        <authorList>
            <person name="Goeker M."/>
        </authorList>
    </citation>
    <scope>NUCLEOTIDE SEQUENCE [LARGE SCALE GENOMIC DNA]</scope>
    <source>
        <strain evidence="5 6">DSM 103679</strain>
    </source>
</reference>
<dbReference type="RefSeq" id="WP_184652109.1">
    <property type="nucleotide sequence ID" value="NZ_JACHFR010000002.1"/>
</dbReference>
<dbReference type="Gene3D" id="3.30.70.20">
    <property type="match status" value="1"/>
</dbReference>
<keyword evidence="1" id="KW-0479">Metal-binding</keyword>
<dbReference type="SUPFAM" id="SSF46548">
    <property type="entry name" value="alpha-helical ferredoxin"/>
    <property type="match status" value="1"/>
</dbReference>
<dbReference type="PROSITE" id="PS51379">
    <property type="entry name" value="4FE4S_FER_2"/>
    <property type="match status" value="1"/>
</dbReference>
<dbReference type="EMBL" id="JACHFR010000002">
    <property type="protein sequence ID" value="MBB5218661.1"/>
    <property type="molecule type" value="Genomic_DNA"/>
</dbReference>
<accession>A0A840SGV2</accession>
<evidence type="ECO:0000259" key="4">
    <source>
        <dbReference type="PROSITE" id="PS51379"/>
    </source>
</evidence>
<protein>
    <recommendedName>
        <fullName evidence="4">4Fe-4S ferredoxin-type domain-containing protein</fullName>
    </recommendedName>
</protein>
<dbReference type="Pfam" id="PF13534">
    <property type="entry name" value="Fer4_17"/>
    <property type="match status" value="1"/>
</dbReference>
<evidence type="ECO:0000256" key="2">
    <source>
        <dbReference type="ARBA" id="ARBA00023004"/>
    </source>
</evidence>